<proteinExistence type="predicted"/>
<feature type="transmembrane region" description="Helical" evidence="1">
    <location>
        <begin position="121"/>
        <end position="143"/>
    </location>
</feature>
<protein>
    <submittedName>
        <fullName evidence="2">Sigma-E processing peptidase SpoIIGA</fullName>
    </submittedName>
</protein>
<keyword evidence="1" id="KW-1133">Transmembrane helix</keyword>
<dbReference type="Proteomes" id="UP000003438">
    <property type="component" value="Unassembled WGS sequence"/>
</dbReference>
<dbReference type="RefSeq" id="WP_007046314.1">
    <property type="nucleotide sequence ID" value="NZ_GG704769.1"/>
</dbReference>
<dbReference type="GO" id="GO:0004190">
    <property type="term" value="F:aspartic-type endopeptidase activity"/>
    <property type="evidence" value="ECO:0007669"/>
    <property type="project" value="InterPro"/>
</dbReference>
<keyword evidence="3" id="KW-1185">Reference proteome</keyword>
<dbReference type="eggNOG" id="ENOG5031EK9">
    <property type="taxonomic scope" value="Bacteria"/>
</dbReference>
<organism evidence="2 3">
    <name type="scientific">Subdoligranulum variabile DSM 15176</name>
    <dbReference type="NCBI Taxonomy" id="411471"/>
    <lineage>
        <taxon>Bacteria</taxon>
        <taxon>Bacillati</taxon>
        <taxon>Bacillota</taxon>
        <taxon>Clostridia</taxon>
        <taxon>Eubacteriales</taxon>
        <taxon>Oscillospiraceae</taxon>
        <taxon>Subdoligranulum</taxon>
    </lineage>
</organism>
<dbReference type="InterPro" id="IPR005081">
    <property type="entry name" value="SpoIIGA"/>
</dbReference>
<keyword evidence="1" id="KW-0472">Membrane</keyword>
<comment type="caution">
    <text evidence="2">The sequence shown here is derived from an EMBL/GenBank/DDBJ whole genome shotgun (WGS) entry which is preliminary data.</text>
</comment>
<dbReference type="EMBL" id="ACBY02000020">
    <property type="protein sequence ID" value="EFB76534.1"/>
    <property type="molecule type" value="Genomic_DNA"/>
</dbReference>
<dbReference type="HOGENOM" id="CLU_996568_0_0_9"/>
<dbReference type="GO" id="GO:0006508">
    <property type="term" value="P:proteolysis"/>
    <property type="evidence" value="ECO:0007669"/>
    <property type="project" value="InterPro"/>
</dbReference>
<dbReference type="Pfam" id="PF03419">
    <property type="entry name" value="Peptidase_U4"/>
    <property type="match status" value="1"/>
</dbReference>
<evidence type="ECO:0000313" key="2">
    <source>
        <dbReference type="EMBL" id="EFB76534.1"/>
    </source>
</evidence>
<evidence type="ECO:0000313" key="3">
    <source>
        <dbReference type="Proteomes" id="UP000003438"/>
    </source>
</evidence>
<sequence>MKTVIYLDVLLLVNFLAAYFLLLGAGLLSGQRAGFVRLLLGSGAAALSSLVLFAPEQAYPVQILYKIFTALIITAITFGWHNKRRLITEACWYAALNIALAGLVMLIILQTGTKILQTGNLAVYLRVSPLLLVILSGLCCAAVEIGSRCFTKHKPVLETVGLEMELGGLLIRLRGVLDTGCHLTDPITCLPVLVVSFPDAKDRLPQPVREFLRAWFAGDAPGEPPPGTRLRLIPCNTASSHSLLPGFAVNGIGMITPHGVLGLGRSAVAFAPQSFGSDRYEALYGNDFL</sequence>
<dbReference type="STRING" id="411471.SUBVAR_04903"/>
<name>D1PKM6_9FIRM</name>
<dbReference type="OrthoDB" id="2690199at2"/>
<feature type="transmembrane region" description="Helical" evidence="1">
    <location>
        <begin position="6"/>
        <end position="28"/>
    </location>
</feature>
<feature type="transmembrane region" description="Helical" evidence="1">
    <location>
        <begin position="35"/>
        <end position="53"/>
    </location>
</feature>
<gene>
    <name evidence="2" type="ORF">SUBVAR_04903</name>
</gene>
<accession>D1PKM6</accession>
<reference evidence="2" key="1">
    <citation type="submission" date="2009-12" db="EMBL/GenBank/DDBJ databases">
        <authorList>
            <person name="Weinstock G."/>
            <person name="Sodergren E."/>
            <person name="Clifton S."/>
            <person name="Fulton L."/>
            <person name="Fulton B."/>
            <person name="Courtney L."/>
            <person name="Fronick C."/>
            <person name="Harrison M."/>
            <person name="Strong C."/>
            <person name="Farmer C."/>
            <person name="Delahaunty K."/>
            <person name="Markovic C."/>
            <person name="Hall O."/>
            <person name="Minx P."/>
            <person name="Tomlinson C."/>
            <person name="Mitreva M."/>
            <person name="Nelson J."/>
            <person name="Hou S."/>
            <person name="Wollam A."/>
            <person name="Pepin K.H."/>
            <person name="Johnson M."/>
            <person name="Bhonagiri V."/>
            <person name="Nash W.E."/>
            <person name="Warren W."/>
            <person name="Chinwalla A."/>
            <person name="Mardis E.R."/>
            <person name="Wilson R.K."/>
        </authorList>
    </citation>
    <scope>NUCLEOTIDE SEQUENCE [LARGE SCALE GENOMIC DNA]</scope>
    <source>
        <strain evidence="2">DSM 15176</strain>
    </source>
</reference>
<evidence type="ECO:0000256" key="1">
    <source>
        <dbReference type="SAM" id="Phobius"/>
    </source>
</evidence>
<feature type="transmembrane region" description="Helical" evidence="1">
    <location>
        <begin position="59"/>
        <end position="78"/>
    </location>
</feature>
<keyword evidence="1" id="KW-0812">Transmembrane</keyword>
<dbReference type="AlphaFoldDB" id="D1PKM6"/>
<feature type="transmembrane region" description="Helical" evidence="1">
    <location>
        <begin position="90"/>
        <end position="109"/>
    </location>
</feature>
<dbReference type="GO" id="GO:0030436">
    <property type="term" value="P:asexual sporulation"/>
    <property type="evidence" value="ECO:0007669"/>
    <property type="project" value="InterPro"/>
</dbReference>